<dbReference type="Proteomes" id="UP001229421">
    <property type="component" value="Unassembled WGS sequence"/>
</dbReference>
<evidence type="ECO:0000313" key="2">
    <source>
        <dbReference type="Proteomes" id="UP001229421"/>
    </source>
</evidence>
<dbReference type="AlphaFoldDB" id="A0AAD8KEW9"/>
<organism evidence="1 2">
    <name type="scientific">Tagetes erecta</name>
    <name type="common">African marigold</name>
    <dbReference type="NCBI Taxonomy" id="13708"/>
    <lineage>
        <taxon>Eukaryota</taxon>
        <taxon>Viridiplantae</taxon>
        <taxon>Streptophyta</taxon>
        <taxon>Embryophyta</taxon>
        <taxon>Tracheophyta</taxon>
        <taxon>Spermatophyta</taxon>
        <taxon>Magnoliopsida</taxon>
        <taxon>eudicotyledons</taxon>
        <taxon>Gunneridae</taxon>
        <taxon>Pentapetalae</taxon>
        <taxon>asterids</taxon>
        <taxon>campanulids</taxon>
        <taxon>Asterales</taxon>
        <taxon>Asteraceae</taxon>
        <taxon>Asteroideae</taxon>
        <taxon>Heliantheae alliance</taxon>
        <taxon>Tageteae</taxon>
        <taxon>Tagetes</taxon>
    </lineage>
</organism>
<name>A0AAD8KEW9_TARER</name>
<keyword evidence="2" id="KW-1185">Reference proteome</keyword>
<comment type="caution">
    <text evidence="1">The sequence shown here is derived from an EMBL/GenBank/DDBJ whole genome shotgun (WGS) entry which is preliminary data.</text>
</comment>
<evidence type="ECO:0000313" key="1">
    <source>
        <dbReference type="EMBL" id="KAK1421498.1"/>
    </source>
</evidence>
<proteinExistence type="predicted"/>
<protein>
    <submittedName>
        <fullName evidence="1">Uncharacterized protein</fullName>
    </submittedName>
</protein>
<reference evidence="1" key="1">
    <citation type="journal article" date="2023" name="bioRxiv">
        <title>Improved chromosome-level genome assembly for marigold (Tagetes erecta).</title>
        <authorList>
            <person name="Jiang F."/>
            <person name="Yuan L."/>
            <person name="Wang S."/>
            <person name="Wang H."/>
            <person name="Xu D."/>
            <person name="Wang A."/>
            <person name="Fan W."/>
        </authorList>
    </citation>
    <scope>NUCLEOTIDE SEQUENCE</scope>
    <source>
        <strain evidence="1">WSJ</strain>
        <tissue evidence="1">Leaf</tissue>
    </source>
</reference>
<accession>A0AAD8KEW9</accession>
<dbReference type="EMBL" id="JAUHHV010000006">
    <property type="protein sequence ID" value="KAK1421498.1"/>
    <property type="molecule type" value="Genomic_DNA"/>
</dbReference>
<sequence>MVKPNHEFLSLMLHFDNEVLDVDNMPLLSYEDSSSVYIKSEATLHLNITYIYWLLHQMEDYSTNSSL</sequence>
<gene>
    <name evidence="1" type="ORF">QVD17_23866</name>
</gene>